<dbReference type="InterPro" id="IPR050109">
    <property type="entry name" value="HTH-type_TetR-like_transc_reg"/>
</dbReference>
<evidence type="ECO:0000259" key="5">
    <source>
        <dbReference type="PROSITE" id="PS50977"/>
    </source>
</evidence>
<dbReference type="GO" id="GO:0000976">
    <property type="term" value="F:transcription cis-regulatory region binding"/>
    <property type="evidence" value="ECO:0007669"/>
    <property type="project" value="TreeGrafter"/>
</dbReference>
<keyword evidence="3" id="KW-0804">Transcription</keyword>
<dbReference type="Pfam" id="PF00440">
    <property type="entry name" value="TetR_N"/>
    <property type="match status" value="1"/>
</dbReference>
<dbReference type="AlphaFoldDB" id="A0A346Y2K7"/>
<dbReference type="Gene3D" id="1.10.357.10">
    <property type="entry name" value="Tetracycline Repressor, domain 2"/>
    <property type="match status" value="1"/>
</dbReference>
<evidence type="ECO:0000313" key="6">
    <source>
        <dbReference type="EMBL" id="AXV08704.1"/>
    </source>
</evidence>
<keyword evidence="7" id="KW-1185">Reference proteome</keyword>
<dbReference type="PANTHER" id="PTHR30055:SF234">
    <property type="entry name" value="HTH-TYPE TRANSCRIPTIONAL REGULATOR BETI"/>
    <property type="match status" value="1"/>
</dbReference>
<evidence type="ECO:0000313" key="7">
    <source>
        <dbReference type="Proteomes" id="UP000264006"/>
    </source>
</evidence>
<sequence>MSGKGAQTRKKLLDAAQAELVEAGGNLEVAAVARRAGTSIGLTYRYFQNKGALAAAVVNDFFDRQDEAVLMAQIEAPTWRKREQRRIELMVAFHYAEPLAPVALGGLAREPEVAAVMVERQAMQAAIVAANIARGQDLGEVPDEIDPTIAGPMVMGAIREALRVALAAGDRLGADALTREILRFVDAATGGHRAD</sequence>
<protein>
    <submittedName>
        <fullName evidence="6">Transcriptional regulator, TetR family</fullName>
    </submittedName>
</protein>
<evidence type="ECO:0000256" key="3">
    <source>
        <dbReference type="ARBA" id="ARBA00023163"/>
    </source>
</evidence>
<accession>A0A346Y2K7</accession>
<dbReference type="InterPro" id="IPR001647">
    <property type="entry name" value="HTH_TetR"/>
</dbReference>
<dbReference type="SUPFAM" id="SSF48498">
    <property type="entry name" value="Tetracyclin repressor-like, C-terminal domain"/>
    <property type="match status" value="1"/>
</dbReference>
<dbReference type="Gene3D" id="1.10.10.60">
    <property type="entry name" value="Homeodomain-like"/>
    <property type="match status" value="1"/>
</dbReference>
<dbReference type="KEGG" id="euz:DVS28_a4036"/>
<dbReference type="PANTHER" id="PTHR30055">
    <property type="entry name" value="HTH-TYPE TRANSCRIPTIONAL REGULATOR RUTR"/>
    <property type="match status" value="1"/>
</dbReference>
<dbReference type="SUPFAM" id="SSF46689">
    <property type="entry name" value="Homeodomain-like"/>
    <property type="match status" value="1"/>
</dbReference>
<feature type="domain" description="HTH tetR-type" evidence="5">
    <location>
        <begin position="6"/>
        <end position="65"/>
    </location>
</feature>
<keyword evidence="2 4" id="KW-0238">DNA-binding</keyword>
<dbReference type="EMBL" id="CP031165">
    <property type="protein sequence ID" value="AXV08704.1"/>
    <property type="molecule type" value="Genomic_DNA"/>
</dbReference>
<dbReference type="PROSITE" id="PS50977">
    <property type="entry name" value="HTH_TETR_2"/>
    <property type="match status" value="1"/>
</dbReference>
<feature type="DNA-binding region" description="H-T-H motif" evidence="4">
    <location>
        <begin position="28"/>
        <end position="47"/>
    </location>
</feature>
<keyword evidence="1" id="KW-0805">Transcription regulation</keyword>
<dbReference type="PRINTS" id="PR00455">
    <property type="entry name" value="HTHTETR"/>
</dbReference>
<reference evidence="6 7" key="1">
    <citation type="submission" date="2018-09" db="EMBL/GenBank/DDBJ databases">
        <title>Complete genome sequence of Euzebya sp. DY32-46 isolated from seawater of Pacific Ocean.</title>
        <authorList>
            <person name="Xu L."/>
            <person name="Wu Y.-H."/>
            <person name="Xu X.-W."/>
        </authorList>
    </citation>
    <scope>NUCLEOTIDE SEQUENCE [LARGE SCALE GENOMIC DNA]</scope>
    <source>
        <strain evidence="6 7">DY32-46</strain>
    </source>
</reference>
<name>A0A346Y2K7_9ACTN</name>
<dbReference type="InterPro" id="IPR009057">
    <property type="entry name" value="Homeodomain-like_sf"/>
</dbReference>
<dbReference type="Proteomes" id="UP000264006">
    <property type="component" value="Chromosome"/>
</dbReference>
<organism evidence="6 7">
    <name type="scientific">Euzebya pacifica</name>
    <dbReference type="NCBI Taxonomy" id="1608957"/>
    <lineage>
        <taxon>Bacteria</taxon>
        <taxon>Bacillati</taxon>
        <taxon>Actinomycetota</taxon>
        <taxon>Nitriliruptoria</taxon>
        <taxon>Euzebyales</taxon>
    </lineage>
</organism>
<evidence type="ECO:0000256" key="2">
    <source>
        <dbReference type="ARBA" id="ARBA00023125"/>
    </source>
</evidence>
<evidence type="ECO:0000256" key="4">
    <source>
        <dbReference type="PROSITE-ProRule" id="PRU00335"/>
    </source>
</evidence>
<proteinExistence type="predicted"/>
<dbReference type="GO" id="GO:0003700">
    <property type="term" value="F:DNA-binding transcription factor activity"/>
    <property type="evidence" value="ECO:0007669"/>
    <property type="project" value="TreeGrafter"/>
</dbReference>
<evidence type="ECO:0000256" key="1">
    <source>
        <dbReference type="ARBA" id="ARBA00023015"/>
    </source>
</evidence>
<dbReference type="InterPro" id="IPR036271">
    <property type="entry name" value="Tet_transcr_reg_TetR-rel_C_sf"/>
</dbReference>
<gene>
    <name evidence="6" type="ORF">DVS28_a4036</name>
</gene>